<dbReference type="Proteomes" id="UP000255165">
    <property type="component" value="Unassembled WGS sequence"/>
</dbReference>
<reference evidence="2" key="1">
    <citation type="submission" date="2018-06" db="EMBL/GenBank/DDBJ databases">
        <authorList>
            <person name="Feng T."/>
            <person name="Jeon C.O."/>
        </authorList>
    </citation>
    <scope>NUCLEOTIDE SEQUENCE [LARGE SCALE GENOMIC DNA]</scope>
    <source>
        <strain evidence="2">S23</strain>
    </source>
</reference>
<gene>
    <name evidence="1" type="ORF">DN412_17005</name>
</gene>
<dbReference type="AlphaFoldDB" id="A0A370NU61"/>
<dbReference type="RefSeq" id="WP_115212703.1">
    <property type="nucleotide sequence ID" value="NZ_QKWJ01000019.1"/>
</dbReference>
<comment type="caution">
    <text evidence="1">The sequence shown here is derived from an EMBL/GenBank/DDBJ whole genome shotgun (WGS) entry which is preliminary data.</text>
</comment>
<sequence>MNTINDTIEQTKEMFFTSRLYSDSGRANPDLPRFRALVADYANSAKGTVMPDAEALRGWWLKHLQIQMIRVDVEDNSFGEACCNTNSAFELFKALEAGEAAVDPNWGISNGAALMQILPALAFCLEHEGLMLEDVAA</sequence>
<name>A0A370NU61_9BURK</name>
<protein>
    <submittedName>
        <fullName evidence="1">Uncharacterized protein</fullName>
    </submittedName>
</protein>
<proteinExistence type="predicted"/>
<keyword evidence="2" id="KW-1185">Reference proteome</keyword>
<organism evidence="1 2">
    <name type="scientific">Cupriavidus lacunae</name>
    <dbReference type="NCBI Taxonomy" id="2666307"/>
    <lineage>
        <taxon>Bacteria</taxon>
        <taxon>Pseudomonadati</taxon>
        <taxon>Pseudomonadota</taxon>
        <taxon>Betaproteobacteria</taxon>
        <taxon>Burkholderiales</taxon>
        <taxon>Burkholderiaceae</taxon>
        <taxon>Cupriavidus</taxon>
    </lineage>
</organism>
<dbReference type="EMBL" id="QKWJ01000019">
    <property type="protein sequence ID" value="RDK09140.1"/>
    <property type="molecule type" value="Genomic_DNA"/>
</dbReference>
<evidence type="ECO:0000313" key="1">
    <source>
        <dbReference type="EMBL" id="RDK09140.1"/>
    </source>
</evidence>
<evidence type="ECO:0000313" key="2">
    <source>
        <dbReference type="Proteomes" id="UP000255165"/>
    </source>
</evidence>
<accession>A0A370NU61</accession>